<evidence type="ECO:0000256" key="1">
    <source>
        <dbReference type="SAM" id="Coils"/>
    </source>
</evidence>
<feature type="coiled-coil region" evidence="1">
    <location>
        <begin position="168"/>
        <end position="224"/>
    </location>
</feature>
<protein>
    <submittedName>
        <fullName evidence="3">Uncharacterized protein</fullName>
    </submittedName>
</protein>
<dbReference type="AlphaFoldDB" id="A0AAV9IKN1"/>
<feature type="compositionally biased region" description="Basic and acidic residues" evidence="2">
    <location>
        <begin position="66"/>
        <end position="79"/>
    </location>
</feature>
<dbReference type="EMBL" id="JANCYU010000057">
    <property type="protein sequence ID" value="KAK4527921.1"/>
    <property type="molecule type" value="Genomic_DNA"/>
</dbReference>
<reference evidence="3 4" key="1">
    <citation type="submission" date="2022-07" db="EMBL/GenBank/DDBJ databases">
        <title>Genome-wide signatures of adaptation to extreme environments.</title>
        <authorList>
            <person name="Cho C.H."/>
            <person name="Yoon H.S."/>
        </authorList>
    </citation>
    <scope>NUCLEOTIDE SEQUENCE [LARGE SCALE GENOMIC DNA]</scope>
    <source>
        <strain evidence="3 4">108.79 E11</strain>
    </source>
</reference>
<gene>
    <name evidence="3" type="ORF">GAYE_SCF46G5854</name>
</gene>
<name>A0AAV9IKN1_9RHOD</name>
<proteinExistence type="predicted"/>
<evidence type="ECO:0000313" key="3">
    <source>
        <dbReference type="EMBL" id="KAK4527921.1"/>
    </source>
</evidence>
<dbReference type="Proteomes" id="UP001300502">
    <property type="component" value="Unassembled WGS sequence"/>
</dbReference>
<keyword evidence="4" id="KW-1185">Reference proteome</keyword>
<evidence type="ECO:0000313" key="4">
    <source>
        <dbReference type="Proteomes" id="UP001300502"/>
    </source>
</evidence>
<organism evidence="3 4">
    <name type="scientific">Galdieria yellowstonensis</name>
    <dbReference type="NCBI Taxonomy" id="3028027"/>
    <lineage>
        <taxon>Eukaryota</taxon>
        <taxon>Rhodophyta</taxon>
        <taxon>Bangiophyceae</taxon>
        <taxon>Galdieriales</taxon>
        <taxon>Galdieriaceae</taxon>
        <taxon>Galdieria</taxon>
    </lineage>
</organism>
<feature type="compositionally biased region" description="Polar residues" evidence="2">
    <location>
        <begin position="80"/>
        <end position="89"/>
    </location>
</feature>
<accession>A0AAV9IKN1</accession>
<keyword evidence="1" id="KW-0175">Coiled coil</keyword>
<sequence length="266" mass="30619">MSQKESLLPYSSHNYNSFVPRSSRNGVQNVHPNQFSDNTGEKTFNDCLSLSTSHCVRMLKQRYQRKSLESNHRASDKYKASSQNHTATISRGLPYVGENENSHKHSLETENNDISSPTRKTRIVSINDEEFATYREALAKQANIENQSLSSKELEQLYQQQVVFQGKLGKIQENLQTLEEMLKEAQYDRKQRDMNIQSSMQRSEDELKTNLEEMKNKISSSIQETKQLLSLKLSDLQNICVEIHSCLLASTEIISNEPETCELHER</sequence>
<feature type="region of interest" description="Disordered" evidence="2">
    <location>
        <begin position="65"/>
        <end position="118"/>
    </location>
</feature>
<comment type="caution">
    <text evidence="3">The sequence shown here is derived from an EMBL/GenBank/DDBJ whole genome shotgun (WGS) entry which is preliminary data.</text>
</comment>
<evidence type="ECO:0000256" key="2">
    <source>
        <dbReference type="SAM" id="MobiDB-lite"/>
    </source>
</evidence>